<feature type="region of interest" description="Disordered" evidence="1">
    <location>
        <begin position="66"/>
        <end position="90"/>
    </location>
</feature>
<evidence type="ECO:0000313" key="2">
    <source>
        <dbReference type="EMBL" id="OJF15147.1"/>
    </source>
</evidence>
<organism evidence="2 3">
    <name type="scientific">Couchioplanes caeruleus subsp. caeruleus</name>
    <dbReference type="NCBI Taxonomy" id="56427"/>
    <lineage>
        <taxon>Bacteria</taxon>
        <taxon>Bacillati</taxon>
        <taxon>Actinomycetota</taxon>
        <taxon>Actinomycetes</taxon>
        <taxon>Micromonosporales</taxon>
        <taxon>Micromonosporaceae</taxon>
        <taxon>Couchioplanes</taxon>
    </lineage>
</organism>
<evidence type="ECO:0000256" key="1">
    <source>
        <dbReference type="SAM" id="MobiDB-lite"/>
    </source>
</evidence>
<sequence length="90" mass="9683">MVTDLFGVAGRRWLTAAPLDTAYRLRVNALLRLIDAIHFEIRAVAGPLRVALADHPGFTAVQAVPGVGPVSRRSSSPRSVTSPGSPRRRI</sequence>
<gene>
    <name evidence="2" type="ORF">BG844_06080</name>
</gene>
<dbReference type="EMBL" id="MEIA01000067">
    <property type="protein sequence ID" value="OJF15147.1"/>
    <property type="molecule type" value="Genomic_DNA"/>
</dbReference>
<reference evidence="2 3" key="1">
    <citation type="submission" date="2016-09" db="EMBL/GenBank/DDBJ databases">
        <title>Couchioplanes caeruleus draft genome sequence.</title>
        <authorList>
            <person name="Sheehan J."/>
            <person name="Caffrey P."/>
        </authorList>
    </citation>
    <scope>NUCLEOTIDE SEQUENCE [LARGE SCALE GENOMIC DNA]</scope>
    <source>
        <strain evidence="2 3">DSM 43634</strain>
    </source>
</reference>
<name>A0A1K0H0E3_9ACTN</name>
<evidence type="ECO:0000313" key="3">
    <source>
        <dbReference type="Proteomes" id="UP000182486"/>
    </source>
</evidence>
<comment type="caution">
    <text evidence="2">The sequence shown here is derived from an EMBL/GenBank/DDBJ whole genome shotgun (WGS) entry which is preliminary data.</text>
</comment>
<dbReference type="Proteomes" id="UP000182486">
    <property type="component" value="Unassembled WGS sequence"/>
</dbReference>
<accession>A0A1K0H0E3</accession>
<dbReference type="AlphaFoldDB" id="A0A1K0H0E3"/>
<protein>
    <recommendedName>
        <fullName evidence="4">Transposase IS116/IS110/IS902 family protein</fullName>
    </recommendedName>
</protein>
<evidence type="ECO:0008006" key="4">
    <source>
        <dbReference type="Google" id="ProtNLM"/>
    </source>
</evidence>
<proteinExistence type="predicted"/>
<keyword evidence="3" id="KW-1185">Reference proteome</keyword>